<dbReference type="InterPro" id="IPR036096">
    <property type="entry name" value="Ataxin_AXH_dom_sf"/>
</dbReference>
<evidence type="ECO:0000259" key="8">
    <source>
        <dbReference type="PROSITE" id="PS51148"/>
    </source>
</evidence>
<evidence type="ECO:0000256" key="7">
    <source>
        <dbReference type="SAM" id="MobiDB-lite"/>
    </source>
</evidence>
<evidence type="ECO:0000256" key="1">
    <source>
        <dbReference type="ARBA" id="ARBA00004123"/>
    </source>
</evidence>
<dbReference type="SMART" id="SM00536">
    <property type="entry name" value="AXH"/>
    <property type="match status" value="1"/>
</dbReference>
<feature type="compositionally biased region" description="Pro residues" evidence="7">
    <location>
        <begin position="527"/>
        <end position="540"/>
    </location>
</feature>
<dbReference type="InterPro" id="IPR043404">
    <property type="entry name" value="ATAXIN1-like"/>
</dbReference>
<evidence type="ECO:0000256" key="4">
    <source>
        <dbReference type="ARBA" id="ARBA00023125"/>
    </source>
</evidence>
<accession>A0A9D3LRD6</accession>
<keyword evidence="5" id="KW-0804">Transcription</keyword>
<feature type="region of interest" description="Disordered" evidence="7">
    <location>
        <begin position="187"/>
        <end position="312"/>
    </location>
</feature>
<feature type="compositionally biased region" description="Basic and acidic residues" evidence="7">
    <location>
        <begin position="42"/>
        <end position="53"/>
    </location>
</feature>
<dbReference type="PROSITE" id="PS51148">
    <property type="entry name" value="AXH"/>
    <property type="match status" value="1"/>
</dbReference>
<dbReference type="InterPro" id="IPR003652">
    <property type="entry name" value="Ataxin_AXH_dom"/>
</dbReference>
<dbReference type="PANTHER" id="PTHR13392:SF14">
    <property type="entry name" value="ATAXIN-1-LIKE"/>
    <property type="match status" value="1"/>
</dbReference>
<dbReference type="AlphaFoldDB" id="A0A9D3LRD6"/>
<evidence type="ECO:0000313" key="10">
    <source>
        <dbReference type="Proteomes" id="UP001044222"/>
    </source>
</evidence>
<dbReference type="GO" id="GO:0000122">
    <property type="term" value="P:negative regulation of transcription by RNA polymerase II"/>
    <property type="evidence" value="ECO:0007669"/>
    <property type="project" value="TreeGrafter"/>
</dbReference>
<comment type="caution">
    <text evidence="9">The sequence shown here is derived from an EMBL/GenBank/DDBJ whole genome shotgun (WGS) entry which is preliminary data.</text>
</comment>
<keyword evidence="4" id="KW-0238">DNA-binding</keyword>
<keyword evidence="2" id="KW-0678">Repressor</keyword>
<dbReference type="PANTHER" id="PTHR13392">
    <property type="entry name" value="ATAXIN 1"/>
    <property type="match status" value="1"/>
</dbReference>
<protein>
    <recommendedName>
        <fullName evidence="8">AXH domain-containing protein</fullName>
    </recommendedName>
</protein>
<feature type="region of interest" description="Disordered" evidence="7">
    <location>
        <begin position="1"/>
        <end position="53"/>
    </location>
</feature>
<feature type="compositionally biased region" description="Basic and acidic residues" evidence="7">
    <location>
        <begin position="235"/>
        <end position="255"/>
    </location>
</feature>
<gene>
    <name evidence="9" type="ORF">ANANG_G00246600</name>
</gene>
<proteinExistence type="predicted"/>
<feature type="region of interest" description="Disordered" evidence="7">
    <location>
        <begin position="527"/>
        <end position="624"/>
    </location>
</feature>
<dbReference type="Pfam" id="PF08517">
    <property type="entry name" value="AXH"/>
    <property type="match status" value="1"/>
</dbReference>
<evidence type="ECO:0000256" key="6">
    <source>
        <dbReference type="ARBA" id="ARBA00023242"/>
    </source>
</evidence>
<keyword evidence="10" id="KW-1185">Reference proteome</keyword>
<dbReference type="GO" id="GO:0005634">
    <property type="term" value="C:nucleus"/>
    <property type="evidence" value="ECO:0007669"/>
    <property type="project" value="UniProtKB-SubCell"/>
</dbReference>
<organism evidence="9 10">
    <name type="scientific">Anguilla anguilla</name>
    <name type="common">European freshwater eel</name>
    <name type="synonym">Muraena anguilla</name>
    <dbReference type="NCBI Taxonomy" id="7936"/>
    <lineage>
        <taxon>Eukaryota</taxon>
        <taxon>Metazoa</taxon>
        <taxon>Chordata</taxon>
        <taxon>Craniata</taxon>
        <taxon>Vertebrata</taxon>
        <taxon>Euteleostomi</taxon>
        <taxon>Actinopterygii</taxon>
        <taxon>Neopterygii</taxon>
        <taxon>Teleostei</taxon>
        <taxon>Anguilliformes</taxon>
        <taxon>Anguillidae</taxon>
        <taxon>Anguilla</taxon>
    </lineage>
</organism>
<dbReference type="GO" id="GO:0003677">
    <property type="term" value="F:DNA binding"/>
    <property type="evidence" value="ECO:0007669"/>
    <property type="project" value="UniProtKB-KW"/>
</dbReference>
<evidence type="ECO:0000313" key="9">
    <source>
        <dbReference type="EMBL" id="KAG5835682.1"/>
    </source>
</evidence>
<feature type="compositionally biased region" description="Polar residues" evidence="7">
    <location>
        <begin position="256"/>
        <end position="271"/>
    </location>
</feature>
<dbReference type="GO" id="GO:0007399">
    <property type="term" value="P:nervous system development"/>
    <property type="evidence" value="ECO:0007669"/>
    <property type="project" value="TreeGrafter"/>
</dbReference>
<name>A0A9D3LRD6_ANGAN</name>
<keyword evidence="6" id="KW-0539">Nucleus</keyword>
<evidence type="ECO:0000256" key="2">
    <source>
        <dbReference type="ARBA" id="ARBA00022491"/>
    </source>
</evidence>
<evidence type="ECO:0000256" key="5">
    <source>
        <dbReference type="ARBA" id="ARBA00023163"/>
    </source>
</evidence>
<sequence length="624" mass="68622">MSSSPGQGKECLPPKKRESRQGSAEQGPTDTFKRPAPPWERAGGRRAEHRAEAGEELLMNSCYGVDVLPPMTPPMTPPLPSASPQTQPLPAPTPMYSLPWHLPYPVTMATPFISSDASLVWRGQSASGGDTLELSWSRPLALQHAGVHIPYRAQFPTDPTGDLFTCLPPRQRNYSSAHSQIAHTQLFSRPPPYSREPLHHDKTGLPTRRPNGFDRRDSWHPHAGKSLDRQGNGRRGWETQDGPRCEGKRSCHEYRQSPTQAFSEDTKNTPPLLQGKDLWATPRAPPAKPSDTRGTLYDFPVPPGPPGPAGPVHYALPPPSCTVPQQHPLEHPCLTPPTLRNTELSLLGEKRHVEVPRSQTEGPNGNHPRQDHQRSSCPSPRGHGSKARTGALLNPANPSSPTPGPPRFLPYFRKGSLIELCGGRLKRVEELQTEDFLLCPDPGPDIHLSSCTILMISPSPDPAFSRLQVLLPDHSTQELLEVLVEYPFFVRDRGWSSCCPRRTVQLYELRCHQLRVGDVCLALTPSPLPPRPPSPSPPALPVHAGKGRGRGGEAGSKHRNTHSKAGEEKLAPPSPPPAPLRESPRKRKRRWSAPELQGGSRTPAELPHSPKHRGQQWPTPLPPP</sequence>
<feature type="compositionally biased region" description="Basic and acidic residues" evidence="7">
    <location>
        <begin position="211"/>
        <end position="228"/>
    </location>
</feature>
<dbReference type="EMBL" id="JAFIRN010000014">
    <property type="protein sequence ID" value="KAG5835682.1"/>
    <property type="molecule type" value="Genomic_DNA"/>
</dbReference>
<comment type="subcellular location">
    <subcellularLocation>
        <location evidence="1">Nucleus</location>
    </subcellularLocation>
</comment>
<feature type="compositionally biased region" description="Pro residues" evidence="7">
    <location>
        <begin position="300"/>
        <end position="309"/>
    </location>
</feature>
<feature type="region of interest" description="Disordered" evidence="7">
    <location>
        <begin position="355"/>
        <end position="406"/>
    </location>
</feature>
<feature type="domain" description="AXH" evidence="8">
    <location>
        <begin position="400"/>
        <end position="531"/>
    </location>
</feature>
<evidence type="ECO:0000256" key="3">
    <source>
        <dbReference type="ARBA" id="ARBA00023015"/>
    </source>
</evidence>
<dbReference type="Proteomes" id="UP001044222">
    <property type="component" value="Chromosome 14"/>
</dbReference>
<keyword evidence="3" id="KW-0805">Transcription regulation</keyword>
<dbReference type="GO" id="GO:0003723">
    <property type="term" value="F:RNA binding"/>
    <property type="evidence" value="ECO:0007669"/>
    <property type="project" value="InterPro"/>
</dbReference>
<reference evidence="9" key="1">
    <citation type="submission" date="2021-01" db="EMBL/GenBank/DDBJ databases">
        <title>A chromosome-scale assembly of European eel, Anguilla anguilla.</title>
        <authorList>
            <person name="Henkel C."/>
            <person name="Jong-Raadsen S.A."/>
            <person name="Dufour S."/>
            <person name="Weltzien F.-A."/>
            <person name="Palstra A.P."/>
            <person name="Pelster B."/>
            <person name="Spaink H.P."/>
            <person name="Van Den Thillart G.E."/>
            <person name="Jansen H."/>
            <person name="Zahm M."/>
            <person name="Klopp C."/>
            <person name="Cedric C."/>
            <person name="Louis A."/>
            <person name="Berthelot C."/>
            <person name="Parey E."/>
            <person name="Roest Crollius H."/>
            <person name="Montfort J."/>
            <person name="Robinson-Rechavi M."/>
            <person name="Bucao C."/>
            <person name="Bouchez O."/>
            <person name="Gislard M."/>
            <person name="Lluch J."/>
            <person name="Milhes M."/>
            <person name="Lampietro C."/>
            <person name="Lopez Roques C."/>
            <person name="Donnadieu C."/>
            <person name="Braasch I."/>
            <person name="Desvignes T."/>
            <person name="Postlethwait J."/>
            <person name="Bobe J."/>
            <person name="Guiguen Y."/>
            <person name="Dirks R."/>
        </authorList>
    </citation>
    <scope>NUCLEOTIDE SEQUENCE</scope>
    <source>
        <strain evidence="9">Tag_6206</strain>
        <tissue evidence="9">Liver</tissue>
    </source>
</reference>
<dbReference type="SUPFAM" id="SSF102031">
    <property type="entry name" value="AXH domain"/>
    <property type="match status" value="1"/>
</dbReference>